<dbReference type="RefSeq" id="WP_071662927.1">
    <property type="nucleotide sequence ID" value="NZ_LUKY01000033.1"/>
</dbReference>
<dbReference type="InterPro" id="IPR024633">
    <property type="entry name" value="DnaA_N_dom"/>
</dbReference>
<evidence type="ECO:0000313" key="14">
    <source>
        <dbReference type="EMBL" id="OIZ94437.1"/>
    </source>
</evidence>
<comment type="caution">
    <text evidence="8">Lacks conserved residue(s) required for the propagation of feature annotation.</text>
</comment>
<dbReference type="InterPro" id="IPR003593">
    <property type="entry name" value="AAA+_ATPase"/>
</dbReference>
<evidence type="ECO:0000256" key="11">
    <source>
        <dbReference type="RuleBase" id="RU004227"/>
    </source>
</evidence>
<dbReference type="PANTHER" id="PTHR30050">
    <property type="entry name" value="CHROMOSOMAL REPLICATION INITIATOR PROTEIN DNAA"/>
    <property type="match status" value="1"/>
</dbReference>
<evidence type="ECO:0000259" key="12">
    <source>
        <dbReference type="SMART" id="SM00382"/>
    </source>
</evidence>
<dbReference type="InterPro" id="IPR013159">
    <property type="entry name" value="DnaA_C"/>
</dbReference>
<dbReference type="GO" id="GO:0006270">
    <property type="term" value="P:DNA replication initiation"/>
    <property type="evidence" value="ECO:0007669"/>
    <property type="project" value="UniProtKB-UniRule"/>
</dbReference>
<keyword evidence="6 8" id="KW-0446">Lipid-binding</keyword>
<evidence type="ECO:0000259" key="13">
    <source>
        <dbReference type="SMART" id="SM00760"/>
    </source>
</evidence>
<dbReference type="GO" id="GO:0006275">
    <property type="term" value="P:regulation of DNA replication"/>
    <property type="evidence" value="ECO:0007669"/>
    <property type="project" value="UniProtKB-UniRule"/>
</dbReference>
<evidence type="ECO:0000256" key="8">
    <source>
        <dbReference type="HAMAP-Rule" id="MF_00377"/>
    </source>
</evidence>
<evidence type="ECO:0000256" key="1">
    <source>
        <dbReference type="ARBA" id="ARBA00006583"/>
    </source>
</evidence>
<evidence type="ECO:0000313" key="15">
    <source>
        <dbReference type="Proteomes" id="UP000183924"/>
    </source>
</evidence>
<dbReference type="Gene3D" id="3.40.50.300">
    <property type="entry name" value="P-loop containing nucleotide triphosphate hydrolases"/>
    <property type="match status" value="1"/>
</dbReference>
<comment type="caution">
    <text evidence="14">The sequence shown here is derived from an EMBL/GenBank/DDBJ whole genome shotgun (WGS) entry which is preliminary data.</text>
</comment>
<feature type="region of interest" description="Domain IV, binds dsDNA" evidence="8">
    <location>
        <begin position="331"/>
        <end position="450"/>
    </location>
</feature>
<dbReference type="GO" id="GO:0005886">
    <property type="term" value="C:plasma membrane"/>
    <property type="evidence" value="ECO:0007669"/>
    <property type="project" value="TreeGrafter"/>
</dbReference>
<comment type="subunit">
    <text evidence="8">Oligomerizes as a right-handed, spiral filament on DNA at oriC.</text>
</comment>
<dbReference type="FunFam" id="3.40.50.300:FF:000103">
    <property type="entry name" value="Chromosomal replication initiator protein DnaA"/>
    <property type="match status" value="1"/>
</dbReference>
<evidence type="ECO:0000256" key="6">
    <source>
        <dbReference type="ARBA" id="ARBA00023121"/>
    </source>
</evidence>
<dbReference type="Gene3D" id="1.10.1750.10">
    <property type="match status" value="1"/>
</dbReference>
<proteinExistence type="inferred from homology"/>
<dbReference type="InterPro" id="IPR020591">
    <property type="entry name" value="Chromosome_initiator_DnaA-like"/>
</dbReference>
<evidence type="ECO:0000256" key="5">
    <source>
        <dbReference type="ARBA" id="ARBA00022840"/>
    </source>
</evidence>
<keyword evidence="4 8" id="KW-0547">Nucleotide-binding</keyword>
<keyword evidence="7 8" id="KW-0238">DNA-binding</keyword>
<dbReference type="GO" id="GO:0008289">
    <property type="term" value="F:lipid binding"/>
    <property type="evidence" value="ECO:0007669"/>
    <property type="project" value="UniProtKB-KW"/>
</dbReference>
<dbReference type="Gene3D" id="1.10.8.60">
    <property type="match status" value="1"/>
</dbReference>
<dbReference type="PROSITE" id="PS01008">
    <property type="entry name" value="DNAA"/>
    <property type="match status" value="1"/>
</dbReference>
<dbReference type="AlphaFoldDB" id="A0A1J8PH84"/>
<keyword evidence="5 8" id="KW-0067">ATP-binding</keyword>
<organism evidence="14 15">
    <name type="scientific">Candidatus Rickettsiella isopodorum</name>
    <dbReference type="NCBI Taxonomy" id="1225476"/>
    <lineage>
        <taxon>Bacteria</taxon>
        <taxon>Pseudomonadati</taxon>
        <taxon>Pseudomonadota</taxon>
        <taxon>Gammaproteobacteria</taxon>
        <taxon>Legionellales</taxon>
        <taxon>Coxiellaceae</taxon>
        <taxon>Rickettsiella</taxon>
    </lineage>
</organism>
<dbReference type="GO" id="GO:0005524">
    <property type="term" value="F:ATP binding"/>
    <property type="evidence" value="ECO:0007669"/>
    <property type="project" value="UniProtKB-UniRule"/>
</dbReference>
<dbReference type="SUPFAM" id="SSF52540">
    <property type="entry name" value="P-loop containing nucleoside triphosphate hydrolases"/>
    <property type="match status" value="1"/>
</dbReference>
<feature type="region of interest" description="Domain I, interacts with DnaA modulators" evidence="8">
    <location>
        <begin position="1"/>
        <end position="86"/>
    </location>
</feature>
<evidence type="ECO:0000256" key="10">
    <source>
        <dbReference type="RuleBase" id="RU000577"/>
    </source>
</evidence>
<feature type="domain" description="Chromosomal replication initiator DnaA C-terminal" evidence="13">
    <location>
        <begin position="358"/>
        <end position="427"/>
    </location>
</feature>
<dbReference type="GO" id="GO:0005737">
    <property type="term" value="C:cytoplasm"/>
    <property type="evidence" value="ECO:0007669"/>
    <property type="project" value="UniProtKB-SubCell"/>
</dbReference>
<dbReference type="InterPro" id="IPR010921">
    <property type="entry name" value="Trp_repressor/repl_initiator"/>
</dbReference>
<evidence type="ECO:0000256" key="7">
    <source>
        <dbReference type="ARBA" id="ARBA00023125"/>
    </source>
</evidence>
<comment type="subcellular location">
    <subcellularLocation>
        <location evidence="8">Cytoplasm</location>
    </subcellularLocation>
</comment>
<comment type="similarity">
    <text evidence="1 8 11">Belongs to the DnaA family.</text>
</comment>
<dbReference type="InterPro" id="IPR027417">
    <property type="entry name" value="P-loop_NTPase"/>
</dbReference>
<feature type="region of interest" description="Domain III, AAA+ region" evidence="8">
    <location>
        <begin position="114"/>
        <end position="330"/>
    </location>
</feature>
<evidence type="ECO:0000256" key="9">
    <source>
        <dbReference type="NCBIfam" id="TIGR00362"/>
    </source>
</evidence>
<comment type="function">
    <text evidence="8 10">Plays an essential role in the initiation and regulation of chromosomal replication. ATP-DnaA binds to the origin of replication (oriC) to initiate formation of the DNA replication initiation complex once per cell cycle. Binds the DnaA box (a 9 base pair repeat at the origin) and separates the double-stranded (ds)DNA. Forms a right-handed helical filament on oriC DNA; dsDNA binds to the exterior of the filament while single-stranded (ss)DNA is stabiized in the filament's interior. The ATP-DnaA-oriC complex binds and stabilizes one strand of the AT-rich DNA unwinding element (DUE), permitting loading of DNA polymerase. After initiation quickly degrades to an ADP-DnaA complex that is not apt for DNA replication. Binds acidic phospholipids.</text>
</comment>
<evidence type="ECO:0000256" key="2">
    <source>
        <dbReference type="ARBA" id="ARBA00022490"/>
    </source>
</evidence>
<dbReference type="InterPro" id="IPR001957">
    <property type="entry name" value="Chromosome_initiator_DnaA"/>
</dbReference>
<sequence>MATALATFVWQKCLDRLQDHISLQDFNTWIRPLQAEQKEDQLVLWAPNQFVLHCVNERFLVHINQILTQLDEAPPEVILRVGSRNNQTSQISPIVRNNQDLKGKSKVVKVSATHINSNFTFINFVEGKSNQLARAASVQVGENPGGAYNPLLLYGGVGLGKTHLMHAIGNAILLKNPHAKVLYLHSERFVADMIRALQTNTINDFKTYYRSLDALLIDDIQFFAGKDRSQEEFFHTFNTLLESQQQIVLTCDRYPKEMSGVEERLKSRLGWGLTVAIEPPDLETRVAILISKAEQTKISLPQEVAFFIAKRIHSNVRELEGVLKRVVAYAQFTGLQITLELVREAIKDVLALQDKLVTVDNIIKTVAEYYKIKVSDLLSKRRTSSLARARQIAMALAKELTNHSLPELGRAFGGRDHTTVLHAFRKIQELKKTNTGVAEDFINLLRTLSS</sequence>
<dbReference type="InterPro" id="IPR013317">
    <property type="entry name" value="DnaA_dom"/>
</dbReference>
<gene>
    <name evidence="8" type="primary">dnaA</name>
    <name evidence="14" type="ORF">A1D18_06270</name>
</gene>
<feature type="binding site" evidence="8">
    <location>
        <position position="158"/>
    </location>
    <ligand>
        <name>ATP</name>
        <dbReference type="ChEBI" id="CHEBI:30616"/>
    </ligand>
</feature>
<dbReference type="EMBL" id="LUKY01000033">
    <property type="protein sequence ID" value="OIZ94437.1"/>
    <property type="molecule type" value="Genomic_DNA"/>
</dbReference>
<dbReference type="Pfam" id="PF11638">
    <property type="entry name" value="DnaA_N"/>
    <property type="match status" value="1"/>
</dbReference>
<dbReference type="NCBIfam" id="TIGR00362">
    <property type="entry name" value="DnaA"/>
    <property type="match status" value="1"/>
</dbReference>
<feature type="binding site" evidence="8">
    <location>
        <position position="160"/>
    </location>
    <ligand>
        <name>ATP</name>
        <dbReference type="ChEBI" id="CHEBI:30616"/>
    </ligand>
</feature>
<accession>A0A1J8PH84</accession>
<keyword evidence="2 8" id="KW-0963">Cytoplasm</keyword>
<dbReference type="Proteomes" id="UP000183924">
    <property type="component" value="Unassembled WGS sequence"/>
</dbReference>
<feature type="binding site" evidence="8">
    <location>
        <position position="161"/>
    </location>
    <ligand>
        <name>ATP</name>
        <dbReference type="ChEBI" id="CHEBI:30616"/>
    </ligand>
</feature>
<dbReference type="SMART" id="SM00382">
    <property type="entry name" value="AAA"/>
    <property type="match status" value="1"/>
</dbReference>
<feature type="binding site" evidence="8">
    <location>
        <position position="162"/>
    </location>
    <ligand>
        <name>ATP</name>
        <dbReference type="ChEBI" id="CHEBI:30616"/>
    </ligand>
</feature>
<dbReference type="OrthoDB" id="9807019at2"/>
<dbReference type="Gene3D" id="3.30.300.180">
    <property type="match status" value="1"/>
</dbReference>
<dbReference type="STRING" id="1225476.A1D18_06270"/>
<protein>
    <recommendedName>
        <fullName evidence="8 9">Chromosomal replication initiator protein DnaA</fullName>
    </recommendedName>
</protein>
<evidence type="ECO:0000256" key="3">
    <source>
        <dbReference type="ARBA" id="ARBA00022705"/>
    </source>
</evidence>
<comment type="domain">
    <text evidence="8">Domain I is involved in oligomerization and binding regulators, domain II is flexibile and of varying length in different bacteria, domain III forms the AAA+ region, while domain IV binds dsDNA.</text>
</comment>
<dbReference type="InterPro" id="IPR018312">
    <property type="entry name" value="Chromosome_initiator_DnaA_CS"/>
</dbReference>
<dbReference type="GO" id="GO:0003688">
    <property type="term" value="F:DNA replication origin binding"/>
    <property type="evidence" value="ECO:0007669"/>
    <property type="project" value="UniProtKB-UniRule"/>
</dbReference>
<dbReference type="SUPFAM" id="SSF48295">
    <property type="entry name" value="TrpR-like"/>
    <property type="match status" value="1"/>
</dbReference>
<dbReference type="HAMAP" id="MF_00377">
    <property type="entry name" value="DnaA_bact"/>
    <property type="match status" value="1"/>
</dbReference>
<keyword evidence="15" id="KW-1185">Reference proteome</keyword>
<keyword evidence="3 8" id="KW-0235">DNA replication</keyword>
<name>A0A1J8PH84_9COXI</name>
<dbReference type="Pfam" id="PF00308">
    <property type="entry name" value="Bac_DnaA"/>
    <property type="match status" value="1"/>
</dbReference>
<evidence type="ECO:0000256" key="4">
    <source>
        <dbReference type="ARBA" id="ARBA00022741"/>
    </source>
</evidence>
<dbReference type="CDD" id="cd00009">
    <property type="entry name" value="AAA"/>
    <property type="match status" value="1"/>
</dbReference>
<dbReference type="PANTHER" id="PTHR30050:SF2">
    <property type="entry name" value="CHROMOSOMAL REPLICATION INITIATOR PROTEIN DNAA"/>
    <property type="match status" value="1"/>
</dbReference>
<dbReference type="InterPro" id="IPR038454">
    <property type="entry name" value="DnaA_N_sf"/>
</dbReference>
<dbReference type="PRINTS" id="PR00051">
    <property type="entry name" value="DNAA"/>
</dbReference>
<dbReference type="FunFam" id="1.10.8.60:FF:000003">
    <property type="entry name" value="Chromosomal replication initiator protein DnaA"/>
    <property type="match status" value="1"/>
</dbReference>
<dbReference type="SMART" id="SM00760">
    <property type="entry name" value="Bac_DnaA_C"/>
    <property type="match status" value="1"/>
</dbReference>
<dbReference type="CDD" id="cd06571">
    <property type="entry name" value="Bac_DnaA_C"/>
    <property type="match status" value="1"/>
</dbReference>
<reference evidence="14 15" key="1">
    <citation type="submission" date="2016-03" db="EMBL/GenBank/DDBJ databases">
        <title>Comparative genomics of Rickettsiella.</title>
        <authorList>
            <person name="Chandler C."/>
            <person name="Wang Y."/>
        </authorList>
    </citation>
    <scope>NUCLEOTIDE SEQUENCE [LARGE SCALE GENOMIC DNA]</scope>
    <source>
        <strain evidence="14 15">RCFS May 2013</strain>
    </source>
</reference>
<feature type="domain" description="AAA+ ATPase" evidence="12">
    <location>
        <begin position="147"/>
        <end position="275"/>
    </location>
</feature>
<dbReference type="Pfam" id="PF08299">
    <property type="entry name" value="Bac_DnaA_C"/>
    <property type="match status" value="1"/>
</dbReference>